<sequence>MDELTTYECCTMSIKIKFPLCTSREENREEPHLLTSVNLNYVKRRVIASYLMGTHLPITVGDFKDLIPGSTTKTDFSSTYLGSLNSYCNRMKAICCLAAIVCIVPILRVALVETGTPCQPGPLMSFKPERVTGTWYATNLYWPFDTTEYWRDYTNTFTLHPNGNMTWRFDLRWMFTNFSECDGWFRELVPDPDFNGKYDWIHNGSHYDSLYFAFNLANLI</sequence>
<dbReference type="Proteomes" id="UP000085678">
    <property type="component" value="Unplaced"/>
</dbReference>
<dbReference type="AlphaFoldDB" id="A0A1S3I1G5"/>
<organism evidence="1 2">
    <name type="scientific">Lingula anatina</name>
    <name type="common">Brachiopod</name>
    <name type="synonym">Lingula unguis</name>
    <dbReference type="NCBI Taxonomy" id="7574"/>
    <lineage>
        <taxon>Eukaryota</taxon>
        <taxon>Metazoa</taxon>
        <taxon>Spiralia</taxon>
        <taxon>Lophotrochozoa</taxon>
        <taxon>Brachiopoda</taxon>
        <taxon>Linguliformea</taxon>
        <taxon>Lingulata</taxon>
        <taxon>Lingulida</taxon>
        <taxon>Linguloidea</taxon>
        <taxon>Lingulidae</taxon>
        <taxon>Lingula</taxon>
    </lineage>
</organism>
<dbReference type="KEGG" id="lak:106160116"/>
<keyword evidence="1" id="KW-1185">Reference proteome</keyword>
<dbReference type="InterPro" id="IPR012674">
    <property type="entry name" value="Calycin"/>
</dbReference>
<name>A0A1S3I1G5_LINAN</name>
<dbReference type="GeneID" id="106160116"/>
<evidence type="ECO:0000313" key="1">
    <source>
        <dbReference type="Proteomes" id="UP000085678"/>
    </source>
</evidence>
<accession>A0A1S3I1G5</accession>
<evidence type="ECO:0000313" key="2">
    <source>
        <dbReference type="RefSeq" id="XP_013392088.1"/>
    </source>
</evidence>
<proteinExistence type="predicted"/>
<dbReference type="GO" id="GO:0008289">
    <property type="term" value="F:lipid binding"/>
    <property type="evidence" value="ECO:0007669"/>
    <property type="project" value="UniProtKB-KW"/>
</dbReference>
<reference evidence="2" key="2">
    <citation type="submission" date="2025-08" db="UniProtKB">
        <authorList>
            <consortium name="RefSeq"/>
        </authorList>
    </citation>
    <scope>IDENTIFICATION</scope>
</reference>
<reference evidence="2" key="1">
    <citation type="journal article" date="2015" name="Nat. Commun.">
        <title>The Lingula genome provides insights into brachiopod evolution and the origin of phosphate biomineralization.</title>
        <authorList>
            <person name="Luo Y.J."/>
            <person name="Takeuchi T."/>
            <person name="Koyanagi R."/>
            <person name="Yamada L."/>
            <person name="Kanda M."/>
            <person name="Khalturina M."/>
            <person name="Fujie M."/>
            <person name="Yamasaki S.I."/>
            <person name="Endo K."/>
            <person name="Satoh N."/>
        </authorList>
    </citation>
    <scope>NUCLEOTIDE SEQUENCE</scope>
</reference>
<dbReference type="SUPFAM" id="SSF50814">
    <property type="entry name" value="Lipocalins"/>
    <property type="match status" value="1"/>
</dbReference>
<protein>
    <submittedName>
        <fullName evidence="2">Uncharacterized protein LOC106160116 isoform X1</fullName>
    </submittedName>
</protein>
<dbReference type="RefSeq" id="XP_013392088.1">
    <property type="nucleotide sequence ID" value="XM_013536634.1"/>
</dbReference>
<gene>
    <name evidence="2" type="primary">LOC106160116</name>
</gene>
<dbReference type="InParanoid" id="A0A1S3I1G5"/>